<dbReference type="KEGG" id="cpq:CPC231_07390"/>
<accession>D9QBK6</accession>
<dbReference type="Proteomes" id="UP000000276">
    <property type="component" value="Chromosome"/>
</dbReference>
<gene>
    <name evidence="1" type="ORF">CPC231_07390</name>
</gene>
<sequence length="61" mass="6998">MVYVVAFNESHDSAERRMTRFVMCDALSQFDAKARGNYQRGYIQDQVTQTTGPLVSRYSSN</sequence>
<evidence type="ECO:0000313" key="1">
    <source>
        <dbReference type="EMBL" id="ADL10932.1"/>
    </source>
</evidence>
<keyword evidence="2" id="KW-1185">Reference proteome</keyword>
<reference evidence="1 2" key="1">
    <citation type="journal article" date="2011" name="J. Bacteriol.">
        <title>Complete genome sequence of Corynebacterium pseudotuberculosis I19, a strain isolated from a cow in Israel with bovine mastitis.</title>
        <authorList>
            <consortium name="Consortium: Rede Paraense de Genomica e Proteomica (RPGP)"/>
            <person name="Silva A."/>
            <person name="Schneider M.P."/>
            <person name="Cerdeira L."/>
            <person name="Barbosa M.S."/>
            <person name="Ramos R.T."/>
            <person name="Carneiro A.R."/>
            <person name="Santos R."/>
            <person name="Lima M."/>
            <person name="D'Afonseca V."/>
            <person name="Almeida S.S."/>
            <person name="Santos A.R."/>
            <person name="Soares S.C."/>
            <person name="Pinto A.C."/>
            <person name="Ali A."/>
            <person name="Dorella F.A."/>
            <person name="Rocha F."/>
            <person name="de Abreu V.A."/>
            <person name="Trost E."/>
            <person name="Tauch A."/>
            <person name="Shpigel N."/>
            <person name="Miyoshi A."/>
            <person name="Azevedo V."/>
        </authorList>
    </citation>
    <scope>NUCLEOTIDE SEQUENCE [LARGE SCALE GENOMIC DNA]</scope>
    <source>
        <strain evidence="1 2">C231</strain>
    </source>
</reference>
<dbReference type="EMBL" id="CP001829">
    <property type="protein sequence ID" value="ADL10932.1"/>
    <property type="molecule type" value="Genomic_DNA"/>
</dbReference>
<dbReference type="AlphaFoldDB" id="D9QBK6"/>
<name>D9QBK6_CORP2</name>
<proteinExistence type="predicted"/>
<evidence type="ECO:0000313" key="2">
    <source>
        <dbReference type="Proteomes" id="UP000000276"/>
    </source>
</evidence>
<reference evidence="1 2" key="2">
    <citation type="journal article" date="2011" name="PLoS ONE">
        <title>Evidence for reductive genome evolution and lateral acquisition of virulence functions in two Corynebacterium pseudotuberculosis strains.</title>
        <authorList>
            <person name="Ruiz J.C."/>
            <person name="D'Afonseca V."/>
            <person name="Silva A."/>
            <person name="Ali A."/>
            <person name="Pinto A.C."/>
            <person name="Santos A.R."/>
            <person name="Rocha A.A."/>
            <person name="Lopes D.O."/>
            <person name="Dorella F.A."/>
            <person name="Pacheco L.G."/>
            <person name="Costa M.P."/>
            <person name="Turk M.Z."/>
            <person name="Seyffert N."/>
            <person name="Moraes P.M."/>
            <person name="Soares S.C."/>
            <person name="Almeida S.S."/>
            <person name="Castro T.L."/>
            <person name="Abreu V.A."/>
            <person name="Trost E."/>
            <person name="Baumbach J."/>
            <person name="Tauch A."/>
            <person name="Schneider M.P."/>
            <person name="McCulloch J."/>
            <person name="Cerdeira L.T."/>
            <person name="Ramos R.T."/>
            <person name="Zerlotini A."/>
            <person name="Dominitini A."/>
            <person name="Resende D.M."/>
            <person name="Coser E.M."/>
            <person name="Oliveira L.M."/>
            <person name="Pedrosa A.L."/>
            <person name="Vieira C.U."/>
            <person name="Guimaraes C.T."/>
            <person name="Bartholomeu D.C."/>
            <person name="Oliveira D.M."/>
            <person name="Santos F.R."/>
            <person name="Rabelo E.M."/>
            <person name="Lobo F.P."/>
            <person name="Franco G.R."/>
            <person name="Costa A.F."/>
            <person name="Castro I.M."/>
            <person name="Dias S.R."/>
            <person name="Ferro J.A."/>
            <person name="Ortega J.M."/>
            <person name="Paiva L.V."/>
            <person name="Goulart L.R."/>
            <person name="Almeida J.F."/>
            <person name="Ferro M.I."/>
            <person name="Carneiro N.P."/>
            <person name="Falcao P.R."/>
            <person name="Grynberg P."/>
            <person name="Teixeira S.M."/>
            <person name="Brommonschenkel S."/>
            <person name="Oliveira S.C."/>
            <person name="Meyer R."/>
            <person name="Moore R.J."/>
            <person name="Miyoshi A."/>
            <person name="Oliveira G.C."/>
            <person name="Azevedo V."/>
        </authorList>
    </citation>
    <scope>NUCLEOTIDE SEQUENCE [LARGE SCALE GENOMIC DNA]</scope>
    <source>
        <strain evidence="1 2">C231</strain>
    </source>
</reference>
<organism evidence="1 2">
    <name type="scientific">Corynebacterium pseudotuberculosis (strain C231)</name>
    <dbReference type="NCBI Taxonomy" id="681645"/>
    <lineage>
        <taxon>Bacteria</taxon>
        <taxon>Bacillati</taxon>
        <taxon>Actinomycetota</taxon>
        <taxon>Actinomycetes</taxon>
        <taxon>Mycobacteriales</taxon>
        <taxon>Corynebacteriaceae</taxon>
        <taxon>Corynebacterium</taxon>
    </lineage>
</organism>
<dbReference type="HOGENOM" id="CLU_2914698_0_0_11"/>
<protein>
    <submittedName>
        <fullName evidence="1">Uncharacterized protein</fullName>
    </submittedName>
</protein>
<dbReference type="STRING" id="681645.CpC231_1465"/>